<protein>
    <submittedName>
        <fullName evidence="3">Uncharacterized protein</fullName>
    </submittedName>
</protein>
<feature type="region of interest" description="Disordered" evidence="1">
    <location>
        <begin position="65"/>
        <end position="115"/>
    </location>
</feature>
<evidence type="ECO:0000256" key="1">
    <source>
        <dbReference type="SAM" id="MobiDB-lite"/>
    </source>
</evidence>
<evidence type="ECO:0000313" key="4">
    <source>
        <dbReference type="Proteomes" id="UP000030764"/>
    </source>
</evidence>
<dbReference type="EMBL" id="KL363227">
    <property type="protein sequence ID" value="KFD52431.1"/>
    <property type="molecule type" value="Genomic_DNA"/>
</dbReference>
<accession>A0A085M5D5</accession>
<name>A0A085M5D5_9BILA</name>
<organism evidence="3 4">
    <name type="scientific">Trichuris suis</name>
    <name type="common">pig whipworm</name>
    <dbReference type="NCBI Taxonomy" id="68888"/>
    <lineage>
        <taxon>Eukaryota</taxon>
        <taxon>Metazoa</taxon>
        <taxon>Ecdysozoa</taxon>
        <taxon>Nematoda</taxon>
        <taxon>Enoplea</taxon>
        <taxon>Dorylaimia</taxon>
        <taxon>Trichinellida</taxon>
        <taxon>Trichuridae</taxon>
        <taxon>Trichuris</taxon>
    </lineage>
</organism>
<feature type="chain" id="PRO_5001794989" evidence="2">
    <location>
        <begin position="24"/>
        <end position="142"/>
    </location>
</feature>
<evidence type="ECO:0000256" key="2">
    <source>
        <dbReference type="SAM" id="SignalP"/>
    </source>
</evidence>
<evidence type="ECO:0000313" key="3">
    <source>
        <dbReference type="EMBL" id="KFD52431.1"/>
    </source>
</evidence>
<dbReference type="AlphaFoldDB" id="A0A085M5D5"/>
<keyword evidence="4" id="KW-1185">Reference proteome</keyword>
<feature type="signal peptide" evidence="2">
    <location>
        <begin position="1"/>
        <end position="23"/>
    </location>
</feature>
<reference evidence="3 4" key="1">
    <citation type="journal article" date="2014" name="Nat. Genet.">
        <title>Genome and transcriptome of the porcine whipworm Trichuris suis.</title>
        <authorList>
            <person name="Jex A.R."/>
            <person name="Nejsum P."/>
            <person name="Schwarz E.M."/>
            <person name="Hu L."/>
            <person name="Young N.D."/>
            <person name="Hall R.S."/>
            <person name="Korhonen P.K."/>
            <person name="Liao S."/>
            <person name="Thamsborg S."/>
            <person name="Xia J."/>
            <person name="Xu P."/>
            <person name="Wang S."/>
            <person name="Scheerlinck J.P."/>
            <person name="Hofmann A."/>
            <person name="Sternberg P.W."/>
            <person name="Wang J."/>
            <person name="Gasser R.B."/>
        </authorList>
    </citation>
    <scope>NUCLEOTIDE SEQUENCE [LARGE SCALE GENOMIC DNA]</scope>
    <source>
        <strain evidence="3">DCEP-RM93M</strain>
    </source>
</reference>
<gene>
    <name evidence="3" type="ORF">M513_06628</name>
</gene>
<feature type="compositionally biased region" description="Low complexity" evidence="1">
    <location>
        <begin position="98"/>
        <end position="109"/>
    </location>
</feature>
<dbReference type="Proteomes" id="UP000030764">
    <property type="component" value="Unassembled WGS sequence"/>
</dbReference>
<proteinExistence type="predicted"/>
<sequence>MYINPTLVISWFSLLFLISSTEACNPAGYGNPYYYGVYQRPYPYYYGNCGGVGPWPCMKRRDGNPGEPQVDFTQNRPSFPGVPTAPQMPYFPQPAPPQSLLQTGQQSGSTGYGGLGAIFRKPASVARPWEPAQPQSDTIAAS</sequence>
<keyword evidence="2" id="KW-0732">Signal</keyword>